<gene>
    <name evidence="2" type="ORF">Taro_040745</name>
</gene>
<organism evidence="2 3">
    <name type="scientific">Colocasia esculenta</name>
    <name type="common">Wild taro</name>
    <name type="synonym">Arum esculentum</name>
    <dbReference type="NCBI Taxonomy" id="4460"/>
    <lineage>
        <taxon>Eukaryota</taxon>
        <taxon>Viridiplantae</taxon>
        <taxon>Streptophyta</taxon>
        <taxon>Embryophyta</taxon>
        <taxon>Tracheophyta</taxon>
        <taxon>Spermatophyta</taxon>
        <taxon>Magnoliopsida</taxon>
        <taxon>Liliopsida</taxon>
        <taxon>Araceae</taxon>
        <taxon>Aroideae</taxon>
        <taxon>Colocasieae</taxon>
        <taxon>Colocasia</taxon>
    </lineage>
</organism>
<feature type="compositionally biased region" description="Basic and acidic residues" evidence="1">
    <location>
        <begin position="1"/>
        <end position="19"/>
    </location>
</feature>
<evidence type="ECO:0000313" key="2">
    <source>
        <dbReference type="EMBL" id="MQM07898.1"/>
    </source>
</evidence>
<proteinExistence type="predicted"/>
<feature type="region of interest" description="Disordered" evidence="1">
    <location>
        <begin position="1"/>
        <end position="39"/>
    </location>
</feature>
<reference evidence="2" key="1">
    <citation type="submission" date="2017-07" db="EMBL/GenBank/DDBJ databases">
        <title>Taro Niue Genome Assembly and Annotation.</title>
        <authorList>
            <person name="Atibalentja N."/>
            <person name="Keating K."/>
            <person name="Fields C.J."/>
        </authorList>
    </citation>
    <scope>NUCLEOTIDE SEQUENCE</scope>
    <source>
        <strain evidence="2">Niue_2</strain>
        <tissue evidence="2">Leaf</tissue>
    </source>
</reference>
<dbReference type="EMBL" id="NMUH01003982">
    <property type="protein sequence ID" value="MQM07898.1"/>
    <property type="molecule type" value="Genomic_DNA"/>
</dbReference>
<name>A0A843WMS5_COLES</name>
<comment type="caution">
    <text evidence="2">The sequence shown here is derived from an EMBL/GenBank/DDBJ whole genome shotgun (WGS) entry which is preliminary data.</text>
</comment>
<sequence length="108" mass="11343">MDRWSRGEEVLGSWEEARGSSELGGETSQQFPPRRSEETGPQYLASLVAVFPPVCTSPSEYAPKGRVIPFPFCTYRSVSPSGSPDPWAAVPTVGSLVGAGDPGAGAVT</sequence>
<keyword evidence="3" id="KW-1185">Reference proteome</keyword>
<protein>
    <submittedName>
        <fullName evidence="2">Uncharacterized protein</fullName>
    </submittedName>
</protein>
<evidence type="ECO:0000313" key="3">
    <source>
        <dbReference type="Proteomes" id="UP000652761"/>
    </source>
</evidence>
<dbReference type="Proteomes" id="UP000652761">
    <property type="component" value="Unassembled WGS sequence"/>
</dbReference>
<evidence type="ECO:0000256" key="1">
    <source>
        <dbReference type="SAM" id="MobiDB-lite"/>
    </source>
</evidence>
<dbReference type="AlphaFoldDB" id="A0A843WMS5"/>
<accession>A0A843WMS5</accession>